<keyword evidence="7" id="KW-1185">Reference proteome</keyword>
<feature type="compositionally biased region" description="Basic and acidic residues" evidence="5">
    <location>
        <begin position="72"/>
        <end position="82"/>
    </location>
</feature>
<dbReference type="PANTHER" id="PTHR13105">
    <property type="entry name" value="MYELOID LEUKEMIA FACTOR"/>
    <property type="match status" value="1"/>
</dbReference>
<feature type="compositionally biased region" description="Polar residues" evidence="5">
    <location>
        <begin position="58"/>
        <end position="71"/>
    </location>
</feature>
<dbReference type="Proteomes" id="UP001293593">
    <property type="component" value="Unassembled WGS sequence"/>
</dbReference>
<evidence type="ECO:0008006" key="8">
    <source>
        <dbReference type="Google" id="ProtNLM"/>
    </source>
</evidence>
<evidence type="ECO:0000256" key="5">
    <source>
        <dbReference type="SAM" id="MobiDB-lite"/>
    </source>
</evidence>
<evidence type="ECO:0000256" key="3">
    <source>
        <dbReference type="ARBA" id="ARBA00022490"/>
    </source>
</evidence>
<sequence length="309" mass="34952">MQRRRENSEKMFGSRNSFGDFGDIGGFGSHRSMLSNLFGGRDPFDDPFFTRPFDSIFGPTSSSAQRNTQNMNKDKGVVIKELDSDDEGDVNYSENGDEEKKHSRSTMEPSVEHPDDDDVHEERKLKQVTHRNDHYKVEPPETSNFSFQSCKVTYGGVDGAYYTSTRNRKTGADGVLMEESKEADKTTGQATHRISRGIHDKGQSFTRRLNSDGKIDTMQTLHNLNEDELSDFEEEWKGNNIVHLPGWRGGLGTHWNESSGKGEPTENRIWRNWSSPWLEQGGISRGFGSSNEMSTGGRTKKKVVRINIE</sequence>
<feature type="region of interest" description="Disordered" evidence="5">
    <location>
        <begin position="51"/>
        <end position="121"/>
    </location>
</feature>
<comment type="subcellular location">
    <subcellularLocation>
        <location evidence="1">Cytoplasm</location>
    </subcellularLocation>
</comment>
<gene>
    <name evidence="6" type="ORF">QN277_024515</name>
</gene>
<reference evidence="6" key="1">
    <citation type="submission" date="2023-10" db="EMBL/GenBank/DDBJ databases">
        <title>Chromosome-level genome of the transformable northern wattle, Acacia crassicarpa.</title>
        <authorList>
            <person name="Massaro I."/>
            <person name="Sinha N.R."/>
            <person name="Poethig S."/>
            <person name="Leichty A.R."/>
        </authorList>
    </citation>
    <scope>NUCLEOTIDE SEQUENCE</scope>
    <source>
        <strain evidence="6">Acra3RX</strain>
        <tissue evidence="6">Leaf</tissue>
    </source>
</reference>
<comment type="caution">
    <text evidence="6">The sequence shown here is derived from an EMBL/GenBank/DDBJ whole genome shotgun (WGS) entry which is preliminary data.</text>
</comment>
<evidence type="ECO:0000313" key="6">
    <source>
        <dbReference type="EMBL" id="KAK4267779.1"/>
    </source>
</evidence>
<dbReference type="AlphaFoldDB" id="A0AAE1JGU3"/>
<keyword evidence="4" id="KW-0597">Phosphoprotein</keyword>
<evidence type="ECO:0000256" key="4">
    <source>
        <dbReference type="ARBA" id="ARBA00022553"/>
    </source>
</evidence>
<evidence type="ECO:0000256" key="1">
    <source>
        <dbReference type="ARBA" id="ARBA00004496"/>
    </source>
</evidence>
<dbReference type="GO" id="GO:0005737">
    <property type="term" value="C:cytoplasm"/>
    <property type="evidence" value="ECO:0007669"/>
    <property type="project" value="UniProtKB-SubCell"/>
</dbReference>
<evidence type="ECO:0000256" key="2">
    <source>
        <dbReference type="ARBA" id="ARBA00008332"/>
    </source>
</evidence>
<protein>
    <recommendedName>
        <fullName evidence="8">Myeloid leukemia factor</fullName>
    </recommendedName>
</protein>
<dbReference type="EMBL" id="JAWXYG010000007">
    <property type="protein sequence ID" value="KAK4267779.1"/>
    <property type="molecule type" value="Genomic_DNA"/>
</dbReference>
<evidence type="ECO:0000313" key="7">
    <source>
        <dbReference type="Proteomes" id="UP001293593"/>
    </source>
</evidence>
<proteinExistence type="inferred from homology"/>
<organism evidence="6 7">
    <name type="scientific">Acacia crassicarpa</name>
    <name type="common">northern wattle</name>
    <dbReference type="NCBI Taxonomy" id="499986"/>
    <lineage>
        <taxon>Eukaryota</taxon>
        <taxon>Viridiplantae</taxon>
        <taxon>Streptophyta</taxon>
        <taxon>Embryophyta</taxon>
        <taxon>Tracheophyta</taxon>
        <taxon>Spermatophyta</taxon>
        <taxon>Magnoliopsida</taxon>
        <taxon>eudicotyledons</taxon>
        <taxon>Gunneridae</taxon>
        <taxon>Pentapetalae</taxon>
        <taxon>rosids</taxon>
        <taxon>fabids</taxon>
        <taxon>Fabales</taxon>
        <taxon>Fabaceae</taxon>
        <taxon>Caesalpinioideae</taxon>
        <taxon>mimosoid clade</taxon>
        <taxon>Acacieae</taxon>
        <taxon>Acacia</taxon>
    </lineage>
</organism>
<keyword evidence="3" id="KW-0963">Cytoplasm</keyword>
<dbReference type="InterPro" id="IPR019376">
    <property type="entry name" value="Myeloid_leukemia_factor"/>
</dbReference>
<accession>A0AAE1JGU3</accession>
<dbReference type="Pfam" id="PF10248">
    <property type="entry name" value="Mlf1IP"/>
    <property type="match status" value="1"/>
</dbReference>
<comment type="similarity">
    <text evidence="2">Belongs to the MLF family.</text>
</comment>
<name>A0AAE1JGU3_9FABA</name>